<dbReference type="Proteomes" id="UP000054408">
    <property type="component" value="Unassembled WGS sequence"/>
</dbReference>
<keyword evidence="6" id="KW-0547">Nucleotide-binding</keyword>
<evidence type="ECO:0000256" key="3">
    <source>
        <dbReference type="ARBA" id="ARBA00023027"/>
    </source>
</evidence>
<keyword evidence="2 9" id="KW-0560">Oxidoreductase</keyword>
<evidence type="ECO:0000256" key="4">
    <source>
        <dbReference type="PIRSR" id="PIRSR000149-1"/>
    </source>
</evidence>
<feature type="binding site" evidence="5">
    <location>
        <begin position="159"/>
        <end position="161"/>
    </location>
    <ligand>
        <name>D-glyceraldehyde 3-phosphate</name>
        <dbReference type="ChEBI" id="CHEBI:59776"/>
    </ligand>
</feature>
<dbReference type="PANTHER" id="PTHR10836:SF134">
    <property type="entry name" value="GLYCERALDEHYDE-3-PHOSPHATE DEHYDROGENASE (PHOSPHORYLATING)"/>
    <property type="match status" value="1"/>
</dbReference>
<comment type="pathway">
    <text evidence="9">Carbohydrate degradation; glycolysis; pyruvate from D-glyceraldehyde 3-phosphate: step 1/5.</text>
</comment>
<evidence type="ECO:0000313" key="12">
    <source>
        <dbReference type="Proteomes" id="UP000054408"/>
    </source>
</evidence>
<dbReference type="EC" id="1.2.1.12" evidence="9"/>
<keyword evidence="3 6" id="KW-0520">NAD</keyword>
<dbReference type="InterPro" id="IPR020831">
    <property type="entry name" value="GlycerAld/Erythrose_P_DH"/>
</dbReference>
<keyword evidence="9" id="KW-0324">Glycolysis</keyword>
<comment type="similarity">
    <text evidence="1 8">Belongs to the glyceraldehyde-3-phosphate dehydrogenase family.</text>
</comment>
<dbReference type="GO" id="GO:0004365">
    <property type="term" value="F:glyceraldehyde-3-phosphate dehydrogenase (NAD+) (phosphorylating) activity"/>
    <property type="evidence" value="ECO:0007669"/>
    <property type="project" value="UniProtKB-UniRule"/>
</dbReference>
<evidence type="ECO:0000256" key="6">
    <source>
        <dbReference type="PIRSR" id="PIRSR000149-3"/>
    </source>
</evidence>
<feature type="binding site" evidence="6">
    <location>
        <position position="130"/>
    </location>
    <ligand>
        <name>NAD(+)</name>
        <dbReference type="ChEBI" id="CHEBI:57540"/>
    </ligand>
</feature>
<feature type="binding site" evidence="5">
    <location>
        <position position="242"/>
    </location>
    <ligand>
        <name>D-glyceraldehyde 3-phosphate</name>
        <dbReference type="ChEBI" id="CHEBI:59776"/>
    </ligand>
</feature>
<evidence type="ECO:0000256" key="1">
    <source>
        <dbReference type="ARBA" id="ARBA00007406"/>
    </source>
</evidence>
<dbReference type="RefSeq" id="XP_013756240.1">
    <property type="nucleotide sequence ID" value="XM_013900786.1"/>
</dbReference>
<dbReference type="GO" id="GO:0050661">
    <property type="term" value="F:NADP binding"/>
    <property type="evidence" value="ECO:0007669"/>
    <property type="project" value="InterPro"/>
</dbReference>
<dbReference type="Pfam" id="PF02800">
    <property type="entry name" value="Gp_dh_C"/>
    <property type="match status" value="1"/>
</dbReference>
<feature type="site" description="Activates thiol group during catalysis" evidence="7">
    <location>
        <position position="187"/>
    </location>
</feature>
<proteinExistence type="inferred from homology"/>
<dbReference type="SUPFAM" id="SSF55347">
    <property type="entry name" value="Glyceraldehyde-3-phosphate dehydrogenase-like, C-terminal domain"/>
    <property type="match status" value="1"/>
</dbReference>
<dbReference type="PANTHER" id="PTHR10836">
    <property type="entry name" value="GLYCERALDEHYDE 3-PHOSPHATE DEHYDROGENASE"/>
    <property type="match status" value="1"/>
</dbReference>
<dbReference type="SUPFAM" id="SSF51735">
    <property type="entry name" value="NAD(P)-binding Rossmann-fold domains"/>
    <property type="match status" value="1"/>
</dbReference>
<feature type="binding site" evidence="6">
    <location>
        <begin position="17"/>
        <end position="18"/>
    </location>
    <ligand>
        <name>NAD(+)</name>
        <dbReference type="ChEBI" id="CHEBI:57540"/>
    </ligand>
</feature>
<feature type="domain" description="Glyceraldehyde 3-phosphate dehydrogenase NAD(P) binding" evidence="10">
    <location>
        <begin position="8"/>
        <end position="160"/>
    </location>
</feature>
<evidence type="ECO:0000259" key="10">
    <source>
        <dbReference type="SMART" id="SM00846"/>
    </source>
</evidence>
<dbReference type="InterPro" id="IPR036291">
    <property type="entry name" value="NAD(P)-bd_dom_sf"/>
</dbReference>
<dbReference type="FunFam" id="3.40.50.720:FF:000001">
    <property type="entry name" value="Glyceraldehyde-3-phosphate dehydrogenase"/>
    <property type="match status" value="1"/>
</dbReference>
<keyword evidence="12" id="KW-1185">Reference proteome</keyword>
<evidence type="ECO:0000256" key="9">
    <source>
        <dbReference type="RuleBase" id="RU361160"/>
    </source>
</evidence>
<accession>A0A0L0DJ11</accession>
<feature type="binding site" evidence="5">
    <location>
        <begin position="219"/>
        <end position="220"/>
    </location>
    <ligand>
        <name>D-glyceraldehyde 3-phosphate</name>
        <dbReference type="ChEBI" id="CHEBI:59776"/>
    </ligand>
</feature>
<evidence type="ECO:0000256" key="7">
    <source>
        <dbReference type="PIRSR" id="PIRSR000149-4"/>
    </source>
</evidence>
<dbReference type="OrthoDB" id="1152826at2759"/>
<evidence type="ECO:0000256" key="5">
    <source>
        <dbReference type="PIRSR" id="PIRSR000149-2"/>
    </source>
</evidence>
<dbReference type="InterPro" id="IPR020829">
    <property type="entry name" value="GlycerAld_3-P_DH_cat"/>
</dbReference>
<feature type="binding site" evidence="6">
    <location>
        <position position="41"/>
    </location>
    <ligand>
        <name>NAD(+)</name>
        <dbReference type="ChEBI" id="CHEBI:57540"/>
    </ligand>
</feature>
<dbReference type="FunFam" id="3.30.360.10:FF:000001">
    <property type="entry name" value="Glyceraldehyde-3-phosphate dehydrogenase"/>
    <property type="match status" value="1"/>
</dbReference>
<dbReference type="OMA" id="YGYTCNM"/>
<dbReference type="GO" id="GO:0006006">
    <property type="term" value="P:glucose metabolic process"/>
    <property type="evidence" value="ECO:0007669"/>
    <property type="project" value="InterPro"/>
</dbReference>
<feature type="binding site" evidence="6">
    <location>
        <position position="324"/>
    </location>
    <ligand>
        <name>NAD(+)</name>
        <dbReference type="ChEBI" id="CHEBI:57540"/>
    </ligand>
</feature>
<dbReference type="GO" id="GO:0005829">
    <property type="term" value="C:cytosol"/>
    <property type="evidence" value="ECO:0007669"/>
    <property type="project" value="TreeGrafter"/>
</dbReference>
<dbReference type="InterPro" id="IPR020830">
    <property type="entry name" value="GlycerAld_3-P_DH_AS"/>
</dbReference>
<dbReference type="SMART" id="SM00846">
    <property type="entry name" value="Gp_dh_N"/>
    <property type="match status" value="1"/>
</dbReference>
<dbReference type="PIRSF" id="PIRSF000149">
    <property type="entry name" value="GAP_DH"/>
    <property type="match status" value="1"/>
</dbReference>
<comment type="catalytic activity">
    <reaction evidence="9">
        <text>D-glyceraldehyde 3-phosphate + phosphate + NAD(+) = (2R)-3-phospho-glyceroyl phosphate + NADH + H(+)</text>
        <dbReference type="Rhea" id="RHEA:10300"/>
        <dbReference type="ChEBI" id="CHEBI:15378"/>
        <dbReference type="ChEBI" id="CHEBI:43474"/>
        <dbReference type="ChEBI" id="CHEBI:57540"/>
        <dbReference type="ChEBI" id="CHEBI:57604"/>
        <dbReference type="ChEBI" id="CHEBI:57945"/>
        <dbReference type="ChEBI" id="CHEBI:59776"/>
        <dbReference type="EC" id="1.2.1.12"/>
    </reaction>
</comment>
<protein>
    <recommendedName>
        <fullName evidence="9">Glyceraldehyde-3-phosphate dehydrogenase</fullName>
        <ecNumber evidence="9">1.2.1.12</ecNumber>
    </recommendedName>
</protein>
<dbReference type="Gene3D" id="3.30.360.10">
    <property type="entry name" value="Dihydrodipicolinate Reductase, domain 2"/>
    <property type="match status" value="1"/>
</dbReference>
<evidence type="ECO:0000256" key="8">
    <source>
        <dbReference type="RuleBase" id="RU000397"/>
    </source>
</evidence>
<gene>
    <name evidence="11" type="ORF">AMSG_07329</name>
</gene>
<evidence type="ECO:0000313" key="11">
    <source>
        <dbReference type="EMBL" id="KNC51318.1"/>
    </source>
</evidence>
<comment type="subunit">
    <text evidence="9">Homotetramer.</text>
</comment>
<organism evidence="11 12">
    <name type="scientific">Thecamonas trahens ATCC 50062</name>
    <dbReference type="NCBI Taxonomy" id="461836"/>
    <lineage>
        <taxon>Eukaryota</taxon>
        <taxon>Apusozoa</taxon>
        <taxon>Apusomonadida</taxon>
        <taxon>Apusomonadidae</taxon>
        <taxon>Thecamonas</taxon>
    </lineage>
</organism>
<dbReference type="InterPro" id="IPR006424">
    <property type="entry name" value="Glyceraldehyde-3-P_DH_1"/>
</dbReference>
<dbReference type="GeneID" id="25566267"/>
<dbReference type="InterPro" id="IPR020828">
    <property type="entry name" value="GlycerAld_3-P_DH_NAD(P)-bd"/>
</dbReference>
<dbReference type="UniPathway" id="UPA00109">
    <property type="reaction ID" value="UER00184"/>
</dbReference>
<dbReference type="GO" id="GO:0006096">
    <property type="term" value="P:glycolytic process"/>
    <property type="evidence" value="ECO:0007669"/>
    <property type="project" value="UniProtKB-UniPathway"/>
</dbReference>
<reference evidence="11 12" key="1">
    <citation type="submission" date="2010-05" db="EMBL/GenBank/DDBJ databases">
        <title>The Genome Sequence of Thecamonas trahens ATCC 50062.</title>
        <authorList>
            <consortium name="The Broad Institute Genome Sequencing Platform"/>
            <person name="Russ C."/>
            <person name="Cuomo C."/>
            <person name="Shea T."/>
            <person name="Young S.K."/>
            <person name="Zeng Q."/>
            <person name="Koehrsen M."/>
            <person name="Haas B."/>
            <person name="Borodovsky M."/>
            <person name="Guigo R."/>
            <person name="Alvarado L."/>
            <person name="Berlin A."/>
            <person name="Bochicchio J."/>
            <person name="Borenstein D."/>
            <person name="Chapman S."/>
            <person name="Chen Z."/>
            <person name="Freedman E."/>
            <person name="Gellesch M."/>
            <person name="Goldberg J."/>
            <person name="Griggs A."/>
            <person name="Gujja S."/>
            <person name="Heilman E."/>
            <person name="Heiman D."/>
            <person name="Hepburn T."/>
            <person name="Howarth C."/>
            <person name="Jen D."/>
            <person name="Larson L."/>
            <person name="Mehta T."/>
            <person name="Park D."/>
            <person name="Pearson M."/>
            <person name="Roberts A."/>
            <person name="Saif S."/>
            <person name="Shenoy N."/>
            <person name="Sisk P."/>
            <person name="Stolte C."/>
            <person name="Sykes S."/>
            <person name="Thomson T."/>
            <person name="Walk T."/>
            <person name="White J."/>
            <person name="Yandava C."/>
            <person name="Burger G."/>
            <person name="Gray M.W."/>
            <person name="Holland P.W.H."/>
            <person name="King N."/>
            <person name="Lang F.B.F."/>
            <person name="Roger A.J."/>
            <person name="Ruiz-Trillo I."/>
            <person name="Lander E."/>
            <person name="Nusbaum C."/>
        </authorList>
    </citation>
    <scope>NUCLEOTIDE SEQUENCE [LARGE SCALE GENOMIC DNA]</scope>
    <source>
        <strain evidence="11 12">ATCC 50062</strain>
    </source>
</reference>
<dbReference type="AlphaFoldDB" id="A0A0L0DJ11"/>
<dbReference type="PROSITE" id="PS00071">
    <property type="entry name" value="GAPDH"/>
    <property type="match status" value="1"/>
</dbReference>
<dbReference type="STRING" id="461836.A0A0L0DJ11"/>
<sequence>MSATTGKRGIGINGLGRIGKLVLQISEGREGCPVQVVAINDPFMSCGDIVYAIKYDSVHGRFAGTVVEGDDGESVVINGRRVAVGSSKEPAACNWAAHGASIVVDCSGQFTSLAGASEHLKGGAERVVVSAPSKDIPMFVLGVNGDELTADDHVVSNASCTTNCLAPLVKVVHDAFGIEEAVATTVHAATGSQRIVDLNNKKNHRLGRSGMLNIIPSTTGAAAAVAKVFPALDGRITGMAMRVPTADVSVVDVTIKLASPASLDDIHAAMTAAAAGDMAGILGVTADAVVSTDFVGSTYSCVYDADASLALSDTFVKLIGWYDNEYSYTARLVDLIERVVALA</sequence>
<dbReference type="GO" id="GO:0051287">
    <property type="term" value="F:NAD binding"/>
    <property type="evidence" value="ECO:0007669"/>
    <property type="project" value="UniProtKB-UniRule"/>
</dbReference>
<feature type="binding site" evidence="5">
    <location>
        <position position="190"/>
    </location>
    <ligand>
        <name>D-glyceraldehyde 3-phosphate</name>
        <dbReference type="ChEBI" id="CHEBI:59776"/>
    </ligand>
</feature>
<name>A0A0L0DJ11_THETB</name>
<dbReference type="CDD" id="cd05214">
    <property type="entry name" value="GAPDH_I_N"/>
    <property type="match status" value="1"/>
</dbReference>
<evidence type="ECO:0000256" key="2">
    <source>
        <dbReference type="ARBA" id="ARBA00023002"/>
    </source>
</evidence>
<dbReference type="NCBIfam" id="TIGR01534">
    <property type="entry name" value="GAPDH-I"/>
    <property type="match status" value="1"/>
</dbReference>
<dbReference type="Pfam" id="PF00044">
    <property type="entry name" value="Gp_dh_N"/>
    <property type="match status" value="1"/>
</dbReference>
<dbReference type="PRINTS" id="PR00078">
    <property type="entry name" value="G3PDHDRGNASE"/>
</dbReference>
<dbReference type="EMBL" id="GL349466">
    <property type="protein sequence ID" value="KNC51318.1"/>
    <property type="molecule type" value="Genomic_DNA"/>
</dbReference>
<feature type="active site" description="Nucleophile" evidence="4">
    <location>
        <position position="160"/>
    </location>
</feature>
<dbReference type="eggNOG" id="KOG0657">
    <property type="taxonomic scope" value="Eukaryota"/>
</dbReference>
<dbReference type="Gene3D" id="3.40.50.720">
    <property type="entry name" value="NAD(P)-binding Rossmann-like Domain"/>
    <property type="match status" value="1"/>
</dbReference>
<dbReference type="CDD" id="cd18126">
    <property type="entry name" value="GAPDH_I_C"/>
    <property type="match status" value="1"/>
</dbReference>